<evidence type="ECO:0000313" key="4">
    <source>
        <dbReference type="Proteomes" id="UP001155840"/>
    </source>
</evidence>
<dbReference type="RefSeq" id="WP_167129837.1">
    <property type="nucleotide sequence ID" value="NZ_JAANCM010000006.1"/>
</dbReference>
<dbReference type="InterPro" id="IPR009597">
    <property type="entry name" value="DUF1206"/>
</dbReference>
<proteinExistence type="predicted"/>
<reference evidence="3" key="1">
    <citation type="submission" date="2020-03" db="EMBL/GenBank/DDBJ databases">
        <title>Ferranicluibacter endophyticum gen. nov., sp. nov., a new genus isolated from Rubus ulmifolius Schott. stem.</title>
        <authorList>
            <person name="Roca-Couso R."/>
            <person name="Flores-Felix J.D."/>
            <person name="Igual J.M."/>
            <person name="Rivas R."/>
        </authorList>
    </citation>
    <scope>NUCLEOTIDE SEQUENCE</scope>
    <source>
        <strain evidence="3">CRRU44</strain>
    </source>
</reference>
<dbReference type="EMBL" id="JAANCM010000006">
    <property type="protein sequence ID" value="NHT76916.1"/>
    <property type="molecule type" value="Genomic_DNA"/>
</dbReference>
<accession>A0AA43ZGZ6</accession>
<evidence type="ECO:0000313" key="3">
    <source>
        <dbReference type="EMBL" id="NHT76916.1"/>
    </source>
</evidence>
<sequence>MTNKFEFLARWGYAARGVVYITLGLIALIGSSAGEEASTHGALSNLLDQPFGRILLGTVAVGLVGHVLWRFAQALLNADAQENNIKGYLARAGNLTSGIVNGALALAAARLVVASGGGSESGGSLAAWLMQQPFGRILVGLLGLVIIAAGAVQAWRGISRKYRERLQLPADRSDFLGRVSVFGLAARGIVLSITGGFFVFAAFVVDSKQAGSIPEALDWVSNLPWGTYLYALAAAGLVAFGVYSFIEARYRRIDAPEQADIQRGLAKASSVMNKLP</sequence>
<feature type="transmembrane region" description="Helical" evidence="1">
    <location>
        <begin position="51"/>
        <end position="71"/>
    </location>
</feature>
<feature type="transmembrane region" description="Helical" evidence="1">
    <location>
        <begin position="133"/>
        <end position="155"/>
    </location>
</feature>
<keyword evidence="1" id="KW-0812">Transmembrane</keyword>
<feature type="transmembrane region" description="Helical" evidence="1">
    <location>
        <begin position="12"/>
        <end position="31"/>
    </location>
</feature>
<keyword evidence="1" id="KW-0472">Membrane</keyword>
<feature type="domain" description="DUF1206" evidence="2">
    <location>
        <begin position="182"/>
        <end position="251"/>
    </location>
</feature>
<feature type="domain" description="DUF1206" evidence="2">
    <location>
        <begin position="92"/>
        <end position="159"/>
    </location>
</feature>
<dbReference type="Pfam" id="PF06724">
    <property type="entry name" value="DUF1206"/>
    <property type="match status" value="3"/>
</dbReference>
<comment type="caution">
    <text evidence="3">The sequence shown here is derived from an EMBL/GenBank/DDBJ whole genome shotgun (WGS) entry which is preliminary data.</text>
</comment>
<evidence type="ECO:0000256" key="1">
    <source>
        <dbReference type="SAM" id="Phobius"/>
    </source>
</evidence>
<keyword evidence="1" id="KW-1133">Transmembrane helix</keyword>
<dbReference type="Proteomes" id="UP001155840">
    <property type="component" value="Unassembled WGS sequence"/>
</dbReference>
<keyword evidence="4" id="KW-1185">Reference proteome</keyword>
<evidence type="ECO:0000259" key="2">
    <source>
        <dbReference type="Pfam" id="PF06724"/>
    </source>
</evidence>
<feature type="transmembrane region" description="Helical" evidence="1">
    <location>
        <begin position="175"/>
        <end position="205"/>
    </location>
</feature>
<feature type="transmembrane region" description="Helical" evidence="1">
    <location>
        <begin position="92"/>
        <end position="113"/>
    </location>
</feature>
<protein>
    <submittedName>
        <fullName evidence="3">DUF1206 domain-containing protein</fullName>
    </submittedName>
</protein>
<feature type="domain" description="DUF1206" evidence="2">
    <location>
        <begin position="12"/>
        <end position="75"/>
    </location>
</feature>
<dbReference type="AlphaFoldDB" id="A0AA43ZGZ6"/>
<feature type="transmembrane region" description="Helical" evidence="1">
    <location>
        <begin position="225"/>
        <end position="246"/>
    </location>
</feature>
<organism evidence="3 4">
    <name type="scientific">Ferranicluibacter rubi</name>
    <dbReference type="NCBI Taxonomy" id="2715133"/>
    <lineage>
        <taxon>Bacteria</taxon>
        <taxon>Pseudomonadati</taxon>
        <taxon>Pseudomonadota</taxon>
        <taxon>Alphaproteobacteria</taxon>
        <taxon>Hyphomicrobiales</taxon>
        <taxon>Rhizobiaceae</taxon>
        <taxon>Ferranicluibacter</taxon>
    </lineage>
</organism>
<name>A0AA43ZGZ6_9HYPH</name>
<gene>
    <name evidence="3" type="ORF">G8E10_14345</name>
</gene>